<evidence type="ECO:0000256" key="1">
    <source>
        <dbReference type="SAM" id="MobiDB-lite"/>
    </source>
</evidence>
<gene>
    <name evidence="2" type="ORF">CNYM01_13006</name>
</gene>
<feature type="region of interest" description="Disordered" evidence="1">
    <location>
        <begin position="10"/>
        <end position="38"/>
    </location>
</feature>
<name>A0A135S9Y3_9PEZI</name>
<feature type="compositionally biased region" description="Polar residues" evidence="1">
    <location>
        <begin position="10"/>
        <end position="25"/>
    </location>
</feature>
<comment type="caution">
    <text evidence="2">The sequence shown here is derived from an EMBL/GenBank/DDBJ whole genome shotgun (WGS) entry which is preliminary data.</text>
</comment>
<sequence length="89" mass="9927">PQNWCVVFVTSNNPDKKPTSTAHTPESQHHVPKMHPRVKHSCGHEVEQTSYIVQCDEAKDRGSDCSDPTDNYSLGMSSKKNPCPDCSEE</sequence>
<feature type="compositionally biased region" description="Polar residues" evidence="1">
    <location>
        <begin position="66"/>
        <end position="80"/>
    </location>
</feature>
<keyword evidence="3" id="KW-1185">Reference proteome</keyword>
<evidence type="ECO:0000313" key="3">
    <source>
        <dbReference type="Proteomes" id="UP000070054"/>
    </source>
</evidence>
<dbReference type="Proteomes" id="UP000070054">
    <property type="component" value="Unassembled WGS sequence"/>
</dbReference>
<evidence type="ECO:0000313" key="2">
    <source>
        <dbReference type="EMBL" id="KXH32718.1"/>
    </source>
</evidence>
<feature type="non-terminal residue" evidence="2">
    <location>
        <position position="1"/>
    </location>
</feature>
<protein>
    <submittedName>
        <fullName evidence="2">Uncharacterized protein</fullName>
    </submittedName>
</protein>
<feature type="region of interest" description="Disordered" evidence="1">
    <location>
        <begin position="58"/>
        <end position="89"/>
    </location>
</feature>
<dbReference type="EMBL" id="JEMN01001575">
    <property type="protein sequence ID" value="KXH32718.1"/>
    <property type="molecule type" value="Genomic_DNA"/>
</dbReference>
<reference evidence="2 3" key="1">
    <citation type="submission" date="2014-02" db="EMBL/GenBank/DDBJ databases">
        <title>The genome sequence of Colletotrichum nymphaeae SA-01.</title>
        <authorList>
            <person name="Baroncelli R."/>
            <person name="Thon M.R."/>
        </authorList>
    </citation>
    <scope>NUCLEOTIDE SEQUENCE [LARGE SCALE GENOMIC DNA]</scope>
    <source>
        <strain evidence="2 3">SA-01</strain>
    </source>
</reference>
<accession>A0A135S9Y3</accession>
<proteinExistence type="predicted"/>
<dbReference type="AlphaFoldDB" id="A0A135S9Y3"/>
<organism evidence="2 3">
    <name type="scientific">Colletotrichum nymphaeae SA-01</name>
    <dbReference type="NCBI Taxonomy" id="1460502"/>
    <lineage>
        <taxon>Eukaryota</taxon>
        <taxon>Fungi</taxon>
        <taxon>Dikarya</taxon>
        <taxon>Ascomycota</taxon>
        <taxon>Pezizomycotina</taxon>
        <taxon>Sordariomycetes</taxon>
        <taxon>Hypocreomycetidae</taxon>
        <taxon>Glomerellales</taxon>
        <taxon>Glomerellaceae</taxon>
        <taxon>Colletotrichum</taxon>
        <taxon>Colletotrichum acutatum species complex</taxon>
    </lineage>
</organism>